<gene>
    <name evidence="1" type="ORF">P775_27590</name>
</gene>
<organism evidence="1 2">
    <name type="scientific">Puniceibacterium antarcticum</name>
    <dbReference type="NCBI Taxonomy" id="1206336"/>
    <lineage>
        <taxon>Bacteria</taxon>
        <taxon>Pseudomonadati</taxon>
        <taxon>Pseudomonadota</taxon>
        <taxon>Alphaproteobacteria</taxon>
        <taxon>Rhodobacterales</taxon>
        <taxon>Paracoccaceae</taxon>
        <taxon>Puniceibacterium</taxon>
    </lineage>
</organism>
<accession>A0A2G8QWU8</accession>
<evidence type="ECO:0000313" key="2">
    <source>
        <dbReference type="Proteomes" id="UP000231259"/>
    </source>
</evidence>
<evidence type="ECO:0000313" key="1">
    <source>
        <dbReference type="EMBL" id="PIL13730.1"/>
    </source>
</evidence>
<proteinExistence type="predicted"/>
<keyword evidence="2" id="KW-1185">Reference proteome</keyword>
<name>A0A2G8QWU8_9RHOB</name>
<sequence length="136" mass="15178">MVRIFTYLGALCAAALWMGLLVSPARSLPQTQGNELLRTFATCAGRLSATMEYQWMFDGPESERTDRSVNGFDVLIEAVMGPEITGRQLMGWRIDAKIAQARLLNLAAFGQDPRLRVHAAQMAEQYLNQCKTLLLQ</sequence>
<dbReference type="Proteomes" id="UP000231259">
    <property type="component" value="Unassembled WGS sequence"/>
</dbReference>
<dbReference type="AlphaFoldDB" id="A0A2G8QWU8"/>
<protein>
    <submittedName>
        <fullName evidence="1">Uncharacterized protein</fullName>
    </submittedName>
</protein>
<reference evidence="1 2" key="1">
    <citation type="submission" date="2013-09" db="EMBL/GenBank/DDBJ databases">
        <title>Genome sequencing of Phaeobacter antarcticus sp. nov. SM1211.</title>
        <authorList>
            <person name="Zhang X.-Y."/>
            <person name="Liu C."/>
            <person name="Chen X.-L."/>
            <person name="Xie B.-B."/>
            <person name="Qin Q.-L."/>
            <person name="Rong J.-C."/>
            <person name="Zhang Y.-Z."/>
        </authorList>
    </citation>
    <scope>NUCLEOTIDE SEQUENCE [LARGE SCALE GENOMIC DNA]</scope>
    <source>
        <strain evidence="1 2">SM1211</strain>
    </source>
</reference>
<dbReference type="OrthoDB" id="7872837at2"/>
<dbReference type="EMBL" id="AWWI01000182">
    <property type="protein sequence ID" value="PIL13730.1"/>
    <property type="molecule type" value="Genomic_DNA"/>
</dbReference>
<dbReference type="RefSeq" id="WP_099913760.1">
    <property type="nucleotide sequence ID" value="NZ_AWWI01000182.1"/>
</dbReference>
<comment type="caution">
    <text evidence="1">The sequence shown here is derived from an EMBL/GenBank/DDBJ whole genome shotgun (WGS) entry which is preliminary data.</text>
</comment>